<proteinExistence type="predicted"/>
<sequence>MCCVGLLLQTVHASSKMVTRHTEHIVIAIVSLVWKATCSSGSRRARRTRNSDSFRQSMPQPQD</sequence>
<evidence type="ECO:0000313" key="2">
    <source>
        <dbReference type="EMBL" id="QSS55120.1"/>
    </source>
</evidence>
<name>A0A8A1LNX8_AJEC8</name>
<dbReference type="Proteomes" id="UP000663419">
    <property type="component" value="Chromosome 4"/>
</dbReference>
<protein>
    <submittedName>
        <fullName evidence="2">Uncharacterized protein</fullName>
    </submittedName>
</protein>
<reference evidence="2" key="1">
    <citation type="submission" date="2021-01" db="EMBL/GenBank/DDBJ databases">
        <title>Chromosome-level genome assembly of a human fungal pathogen reveals clustering of transcriptionally co-regulated genes.</title>
        <authorList>
            <person name="Voorhies M."/>
            <person name="Cohen S."/>
            <person name="Shea T.P."/>
            <person name="Petrus S."/>
            <person name="Munoz J.F."/>
            <person name="Poplawski S."/>
            <person name="Goldman W.E."/>
            <person name="Michael T."/>
            <person name="Cuomo C.A."/>
            <person name="Sil A."/>
            <person name="Beyhan S."/>
        </authorList>
    </citation>
    <scope>NUCLEOTIDE SEQUENCE</scope>
    <source>
        <strain evidence="2">H88</strain>
    </source>
</reference>
<organism evidence="2 3">
    <name type="scientific">Ajellomyces capsulatus (strain H88)</name>
    <name type="common">Darling's disease fungus</name>
    <name type="synonym">Histoplasma capsulatum</name>
    <dbReference type="NCBI Taxonomy" id="544711"/>
    <lineage>
        <taxon>Eukaryota</taxon>
        <taxon>Fungi</taxon>
        <taxon>Dikarya</taxon>
        <taxon>Ascomycota</taxon>
        <taxon>Pezizomycotina</taxon>
        <taxon>Eurotiomycetes</taxon>
        <taxon>Eurotiomycetidae</taxon>
        <taxon>Onygenales</taxon>
        <taxon>Ajellomycetaceae</taxon>
        <taxon>Histoplasma</taxon>
    </lineage>
</organism>
<dbReference type="EMBL" id="CP069105">
    <property type="protein sequence ID" value="QSS55120.1"/>
    <property type="molecule type" value="Genomic_DNA"/>
</dbReference>
<accession>A0A8A1LNX8</accession>
<dbReference type="VEuPathDB" id="FungiDB:I7I53_02908"/>
<feature type="region of interest" description="Disordered" evidence="1">
    <location>
        <begin position="39"/>
        <end position="63"/>
    </location>
</feature>
<evidence type="ECO:0000313" key="3">
    <source>
        <dbReference type="Proteomes" id="UP000663419"/>
    </source>
</evidence>
<feature type="compositionally biased region" description="Polar residues" evidence="1">
    <location>
        <begin position="51"/>
        <end position="63"/>
    </location>
</feature>
<dbReference type="AlphaFoldDB" id="A0A8A1LNX8"/>
<evidence type="ECO:0000256" key="1">
    <source>
        <dbReference type="SAM" id="MobiDB-lite"/>
    </source>
</evidence>
<gene>
    <name evidence="2" type="ORF">I7I53_02908</name>
</gene>